<keyword evidence="6 13" id="KW-0732">Signal</keyword>
<dbReference type="GO" id="GO:0009279">
    <property type="term" value="C:cell outer membrane"/>
    <property type="evidence" value="ECO:0007669"/>
    <property type="project" value="UniProtKB-SubCell"/>
</dbReference>
<keyword evidence="4 11" id="KW-1134">Transmembrane beta strand</keyword>
<gene>
    <name evidence="16" type="primary">hxuC_2</name>
    <name evidence="17" type="ORF">EV682_104373</name>
    <name evidence="16" type="ORF">NCTC11159_04280</name>
</gene>
<keyword evidence="5 11" id="KW-0812">Transmembrane</keyword>
<evidence type="ECO:0000256" key="13">
    <source>
        <dbReference type="SAM" id="SignalP"/>
    </source>
</evidence>
<evidence type="ECO:0000256" key="9">
    <source>
        <dbReference type="ARBA" id="ARBA00023170"/>
    </source>
</evidence>
<dbReference type="InterPro" id="IPR000531">
    <property type="entry name" value="Beta-barrel_TonB"/>
</dbReference>
<dbReference type="AlphaFoldDB" id="A0A377SWK6"/>
<evidence type="ECO:0000313" key="19">
    <source>
        <dbReference type="Proteomes" id="UP000295794"/>
    </source>
</evidence>
<feature type="domain" description="TonB-dependent receptor-like beta-barrel" evidence="14">
    <location>
        <begin position="280"/>
        <end position="729"/>
    </location>
</feature>
<evidence type="ECO:0000313" key="17">
    <source>
        <dbReference type="EMBL" id="TCU88199.1"/>
    </source>
</evidence>
<dbReference type="Proteomes" id="UP000295794">
    <property type="component" value="Unassembled WGS sequence"/>
</dbReference>
<dbReference type="EMBL" id="SMBT01000004">
    <property type="protein sequence ID" value="TCU88199.1"/>
    <property type="molecule type" value="Genomic_DNA"/>
</dbReference>
<keyword evidence="8 11" id="KW-0472">Membrane</keyword>
<evidence type="ECO:0000256" key="2">
    <source>
        <dbReference type="ARBA" id="ARBA00009810"/>
    </source>
</evidence>
<evidence type="ECO:0000256" key="6">
    <source>
        <dbReference type="ARBA" id="ARBA00022729"/>
    </source>
</evidence>
<dbReference type="InterPro" id="IPR036942">
    <property type="entry name" value="Beta-barrel_TonB_sf"/>
</dbReference>
<name>A0A377SWK6_9NEIS</name>
<feature type="signal peptide" evidence="13">
    <location>
        <begin position="1"/>
        <end position="22"/>
    </location>
</feature>
<dbReference type="Proteomes" id="UP000255108">
    <property type="component" value="Unassembled WGS sequence"/>
</dbReference>
<dbReference type="GO" id="GO:0015232">
    <property type="term" value="F:heme transmembrane transporter activity"/>
    <property type="evidence" value="ECO:0007669"/>
    <property type="project" value="InterPro"/>
</dbReference>
<dbReference type="InterPro" id="IPR011276">
    <property type="entry name" value="TonB_haem/Hb_rcpt"/>
</dbReference>
<evidence type="ECO:0000256" key="3">
    <source>
        <dbReference type="ARBA" id="ARBA00022448"/>
    </source>
</evidence>
<accession>A0A377SWK6</accession>
<dbReference type="Pfam" id="PF00593">
    <property type="entry name" value="TonB_dep_Rec_b-barrel"/>
    <property type="match status" value="1"/>
</dbReference>
<reference evidence="16 18" key="1">
    <citation type="submission" date="2018-06" db="EMBL/GenBank/DDBJ databases">
        <authorList>
            <consortium name="Pathogen Informatics"/>
            <person name="Doyle S."/>
        </authorList>
    </citation>
    <scope>NUCLEOTIDE SEQUENCE [LARGE SCALE GENOMIC DNA]</scope>
    <source>
        <strain evidence="16 18">NCTC11159</strain>
    </source>
</reference>
<dbReference type="NCBIfam" id="TIGR01785">
    <property type="entry name" value="TonB-hemin"/>
    <property type="match status" value="1"/>
</dbReference>
<evidence type="ECO:0000259" key="15">
    <source>
        <dbReference type="Pfam" id="PF07715"/>
    </source>
</evidence>
<dbReference type="EMBL" id="UGHR01000004">
    <property type="protein sequence ID" value="STR45700.1"/>
    <property type="molecule type" value="Genomic_DNA"/>
</dbReference>
<evidence type="ECO:0000256" key="11">
    <source>
        <dbReference type="PROSITE-ProRule" id="PRU01360"/>
    </source>
</evidence>
<proteinExistence type="inferred from homology"/>
<keyword evidence="10 11" id="KW-0998">Cell outer membrane</keyword>
<dbReference type="PANTHER" id="PTHR30442">
    <property type="entry name" value="IRON III DICITRATE TRANSPORT PROTEIN FECA"/>
    <property type="match status" value="1"/>
</dbReference>
<dbReference type="RefSeq" id="WP_165928667.1">
    <property type="nucleotide sequence ID" value="NZ_CAWOLO010000004.1"/>
</dbReference>
<keyword evidence="7 12" id="KW-0798">TonB box</keyword>
<dbReference type="InterPro" id="IPR039426">
    <property type="entry name" value="TonB-dep_rcpt-like"/>
</dbReference>
<organism evidence="16 18">
    <name type="scientific">Iodobacter fluviatilis</name>
    <dbReference type="NCBI Taxonomy" id="537"/>
    <lineage>
        <taxon>Bacteria</taxon>
        <taxon>Pseudomonadati</taxon>
        <taxon>Pseudomonadota</taxon>
        <taxon>Betaproteobacteria</taxon>
        <taxon>Neisseriales</taxon>
        <taxon>Chitinibacteraceae</taxon>
        <taxon>Iodobacter</taxon>
    </lineage>
</organism>
<evidence type="ECO:0000256" key="8">
    <source>
        <dbReference type="ARBA" id="ARBA00023136"/>
    </source>
</evidence>
<dbReference type="PROSITE" id="PS52016">
    <property type="entry name" value="TONB_DEPENDENT_REC_3"/>
    <property type="match status" value="1"/>
</dbReference>
<dbReference type="Pfam" id="PF07715">
    <property type="entry name" value="Plug"/>
    <property type="match status" value="1"/>
</dbReference>
<dbReference type="InterPro" id="IPR012910">
    <property type="entry name" value="Plug_dom"/>
</dbReference>
<dbReference type="InterPro" id="IPR037066">
    <property type="entry name" value="Plug_dom_sf"/>
</dbReference>
<evidence type="ECO:0000256" key="4">
    <source>
        <dbReference type="ARBA" id="ARBA00022452"/>
    </source>
</evidence>
<keyword evidence="19" id="KW-1185">Reference proteome</keyword>
<dbReference type="InterPro" id="IPR010949">
    <property type="entry name" value="TonB_Hb/transfer/lactofer_rcpt"/>
</dbReference>
<keyword evidence="3 11" id="KW-0813">Transport</keyword>
<comment type="similarity">
    <text evidence="2 11 12">Belongs to the TonB-dependent receptor family.</text>
</comment>
<evidence type="ECO:0000313" key="16">
    <source>
        <dbReference type="EMBL" id="STR45700.1"/>
    </source>
</evidence>
<evidence type="ECO:0000256" key="1">
    <source>
        <dbReference type="ARBA" id="ARBA00004571"/>
    </source>
</evidence>
<dbReference type="Gene3D" id="2.170.130.10">
    <property type="entry name" value="TonB-dependent receptor, plug domain"/>
    <property type="match status" value="1"/>
</dbReference>
<evidence type="ECO:0000313" key="18">
    <source>
        <dbReference type="Proteomes" id="UP000255108"/>
    </source>
</evidence>
<evidence type="ECO:0000256" key="12">
    <source>
        <dbReference type="RuleBase" id="RU003357"/>
    </source>
</evidence>
<dbReference type="GO" id="GO:0033214">
    <property type="term" value="P:siderophore-iron import into cell"/>
    <property type="evidence" value="ECO:0007669"/>
    <property type="project" value="TreeGrafter"/>
</dbReference>
<protein>
    <submittedName>
        <fullName evidence="16">Heme/hemopexin utilization protein C</fullName>
    </submittedName>
    <submittedName>
        <fullName evidence="17">Hemoglobin/transferrin/lactoferrin receptor protein</fullName>
    </submittedName>
</protein>
<feature type="chain" id="PRO_5016754897" evidence="13">
    <location>
        <begin position="23"/>
        <end position="757"/>
    </location>
</feature>
<dbReference type="PANTHER" id="PTHR30442:SF0">
    <property type="entry name" value="FE(3+) DICITRATE TRANSPORT PROTEIN FECA"/>
    <property type="match status" value="1"/>
</dbReference>
<dbReference type="Gene3D" id="2.40.170.20">
    <property type="entry name" value="TonB-dependent receptor, beta-barrel domain"/>
    <property type="match status" value="1"/>
</dbReference>
<sequence>MKIQNTAMVLALAAAFSASAFASQTKGQEASDAATKKPAESTLPAITVFGEKTGSATVGRSYLDHEDIERQQAGNVAALLDTLPGVDLTGSSRPSGQTLNIWGFNKVQDVKVIVDGAPKGFEKYRQGSIFIEPELVKQIEVNKGPHTSMYGNGGFGGVITIETKDAKDLLQGDAQLGALLKYSHQTNNHEQDSTAAVYGRTEDGRFDALVYFTQREADDLRKPNGDPFRFSAIDAPSSLAKLNIRLTEDQLLTLSTMQGRSSAWAPFAALGEDAPAPTDAEIKKFGLDEAWKRKVLYRDQEDTTYTAKWRFSPSDQPLINVLASYGYSKTNQHDQRSASASVGSFLGSLGNESWATYTDKLAELRNESLFTSGPFAHVLSVGTQWHDHQRDTLMYYPSSTAIKDPSYNYGYFQPYYMPAGQQRGLGVYLQDAVSYGDVTLTAAVRYDHITAEGVPNRALRYNSPLPAAGHDYSEARFEGFSPRLGLFWKATNHASFFADISQTWRAPTIDELYSSEYYVSADKGSSTPGTSRGLDVERITAARVGAMWDQQGLFTDNDSAQLRFTLYQNRVADNIGPRLGVLVAGYTPADRDKLPPALSNYRNLSGYKTEGMEIETFYNTRYFFANASLSMQYGRRNGSQRDPWGSDEPVSSVAPDKLMMGLGFKLPEQGVTAGWQGKFVGEQDKVLPVGNVYRLPPSKGYGLHTLFASWIGRGDVLKGLEARLTIDNLFNRDYQPYLSEGVTGVGRNYKLSISKSF</sequence>
<feature type="domain" description="TonB-dependent receptor plug" evidence="15">
    <location>
        <begin position="58"/>
        <end position="158"/>
    </location>
</feature>
<evidence type="ECO:0000256" key="7">
    <source>
        <dbReference type="ARBA" id="ARBA00023077"/>
    </source>
</evidence>
<dbReference type="CDD" id="cd01347">
    <property type="entry name" value="ligand_gated_channel"/>
    <property type="match status" value="1"/>
</dbReference>
<keyword evidence="9 17" id="KW-0675">Receptor</keyword>
<comment type="subcellular location">
    <subcellularLocation>
        <location evidence="1 11">Cell outer membrane</location>
        <topology evidence="1 11">Multi-pass membrane protein</topology>
    </subcellularLocation>
</comment>
<evidence type="ECO:0000256" key="10">
    <source>
        <dbReference type="ARBA" id="ARBA00023237"/>
    </source>
</evidence>
<dbReference type="NCBIfam" id="TIGR01786">
    <property type="entry name" value="TonB-hemlactrns"/>
    <property type="match status" value="1"/>
</dbReference>
<evidence type="ECO:0000259" key="14">
    <source>
        <dbReference type="Pfam" id="PF00593"/>
    </source>
</evidence>
<evidence type="ECO:0000256" key="5">
    <source>
        <dbReference type="ARBA" id="ARBA00022692"/>
    </source>
</evidence>
<dbReference type="SUPFAM" id="SSF56935">
    <property type="entry name" value="Porins"/>
    <property type="match status" value="1"/>
</dbReference>
<reference evidence="17 19" key="2">
    <citation type="submission" date="2019-03" db="EMBL/GenBank/DDBJ databases">
        <title>Genomic Encyclopedia of Type Strains, Phase IV (KMG-IV): sequencing the most valuable type-strain genomes for metagenomic binning, comparative biology and taxonomic classification.</title>
        <authorList>
            <person name="Goeker M."/>
        </authorList>
    </citation>
    <scope>NUCLEOTIDE SEQUENCE [LARGE SCALE GENOMIC DNA]</scope>
    <source>
        <strain evidence="17 19">DSM 3764</strain>
    </source>
</reference>